<keyword evidence="4" id="KW-0204">Cytolysis</keyword>
<evidence type="ECO:0008006" key="9">
    <source>
        <dbReference type="Google" id="ProtNLM"/>
    </source>
</evidence>
<dbReference type="PROSITE" id="PS01209">
    <property type="entry name" value="LDLRA_1"/>
    <property type="match status" value="1"/>
</dbReference>
<evidence type="ECO:0000256" key="3">
    <source>
        <dbReference type="ARBA" id="ARBA00022536"/>
    </source>
</evidence>
<reference evidence="7 8" key="1">
    <citation type="submission" date="2020-03" db="EMBL/GenBank/DDBJ databases">
        <title>Dissostichus mawsoni Genome sequencing and assembly.</title>
        <authorList>
            <person name="Park H."/>
        </authorList>
    </citation>
    <scope>NUCLEOTIDE SEQUENCE [LARGE SCALE GENOMIC DNA]</scope>
    <source>
        <strain evidence="7">DM0001</strain>
        <tissue evidence="7">Muscle</tissue>
    </source>
</reference>
<accession>A0A7J5YKV3</accession>
<dbReference type="PANTHER" id="PTHR45742:SF3">
    <property type="entry name" value="COMPLEMENT COMPONENT C9"/>
    <property type="match status" value="1"/>
</dbReference>
<name>A0A7J5YKV3_DISMA</name>
<feature type="disulfide bond" evidence="6">
    <location>
        <begin position="121"/>
        <end position="133"/>
    </location>
</feature>
<dbReference type="SMART" id="SM00209">
    <property type="entry name" value="TSP1"/>
    <property type="match status" value="1"/>
</dbReference>
<evidence type="ECO:0000256" key="6">
    <source>
        <dbReference type="PROSITE-ProRule" id="PRU00124"/>
    </source>
</evidence>
<dbReference type="Pfam" id="PF00057">
    <property type="entry name" value="Ldl_recept_a"/>
    <property type="match status" value="1"/>
</dbReference>
<dbReference type="InterPro" id="IPR036383">
    <property type="entry name" value="TSP1_rpt_sf"/>
</dbReference>
<gene>
    <name evidence="7" type="ORF">F7725_015866</name>
</gene>
<dbReference type="GO" id="GO:0005579">
    <property type="term" value="C:membrane attack complex"/>
    <property type="evidence" value="ECO:0007669"/>
    <property type="project" value="TreeGrafter"/>
</dbReference>
<dbReference type="GO" id="GO:0031640">
    <property type="term" value="P:killing of cells of another organism"/>
    <property type="evidence" value="ECO:0007669"/>
    <property type="project" value="UniProtKB-KW"/>
</dbReference>
<dbReference type="AlphaFoldDB" id="A0A7J5YKV3"/>
<dbReference type="InterPro" id="IPR000884">
    <property type="entry name" value="TSP1_rpt"/>
</dbReference>
<evidence type="ECO:0000256" key="5">
    <source>
        <dbReference type="ARBA" id="ARBA00023157"/>
    </source>
</evidence>
<protein>
    <recommendedName>
        <fullName evidence="9">Complement component C9</fullName>
    </recommendedName>
</protein>
<dbReference type="Proteomes" id="UP000518266">
    <property type="component" value="Unassembled WGS sequence"/>
</dbReference>
<keyword evidence="5 6" id="KW-1015">Disulfide bond</keyword>
<dbReference type="GO" id="GO:0005576">
    <property type="term" value="C:extracellular region"/>
    <property type="evidence" value="ECO:0007669"/>
    <property type="project" value="UniProtKB-SubCell"/>
</dbReference>
<dbReference type="InterPro" id="IPR036055">
    <property type="entry name" value="LDL_receptor-like_sf"/>
</dbReference>
<dbReference type="InterPro" id="IPR023415">
    <property type="entry name" value="LDLR_class-A_CS"/>
</dbReference>
<dbReference type="PROSITE" id="PS50092">
    <property type="entry name" value="TSP1"/>
    <property type="match status" value="1"/>
</dbReference>
<evidence type="ECO:0000256" key="2">
    <source>
        <dbReference type="ARBA" id="ARBA00022525"/>
    </source>
</evidence>
<keyword evidence="2" id="KW-0964">Secreted</keyword>
<sequence>MVVCWMYAVVSSVDWVQCAGYKNRCSVDQLFIMRTALQLGFCSLCLTLTLLGEGMGADLPDPPAVNCVWSRWSEWSPCDACMKTRVWKCSVSLGASCQGSLGDREACVTDAACELPPPSTCSDSEFHCESGTCIKKRLMCNGDYDCEDGSDEDCDPVHRPCGSSFLELMSKAGQQDMDPRMNPFNNDYFNGRCDRVRNPNSGKQDRVPWNTLVEQTSSREIYENTHSLLKKC</sequence>
<comment type="caution">
    <text evidence="6">Lacks conserved residue(s) required for the propagation of feature annotation.</text>
</comment>
<evidence type="ECO:0000313" key="7">
    <source>
        <dbReference type="EMBL" id="KAF3849369.1"/>
    </source>
</evidence>
<proteinExistence type="predicted"/>
<dbReference type="PROSITE" id="PS50068">
    <property type="entry name" value="LDLRA_2"/>
    <property type="match status" value="1"/>
</dbReference>
<dbReference type="SUPFAM" id="SSF57424">
    <property type="entry name" value="LDL receptor-like module"/>
    <property type="match status" value="1"/>
</dbReference>
<evidence type="ECO:0000256" key="1">
    <source>
        <dbReference type="ARBA" id="ARBA00004613"/>
    </source>
</evidence>
<dbReference type="EMBL" id="JAAKFY010000012">
    <property type="protein sequence ID" value="KAF3849369.1"/>
    <property type="molecule type" value="Genomic_DNA"/>
</dbReference>
<comment type="subcellular location">
    <subcellularLocation>
        <location evidence="1">Secreted</location>
    </subcellularLocation>
</comment>
<organism evidence="7 8">
    <name type="scientific">Dissostichus mawsoni</name>
    <name type="common">Antarctic cod</name>
    <dbReference type="NCBI Taxonomy" id="36200"/>
    <lineage>
        <taxon>Eukaryota</taxon>
        <taxon>Metazoa</taxon>
        <taxon>Chordata</taxon>
        <taxon>Craniata</taxon>
        <taxon>Vertebrata</taxon>
        <taxon>Euteleostomi</taxon>
        <taxon>Actinopterygii</taxon>
        <taxon>Neopterygii</taxon>
        <taxon>Teleostei</taxon>
        <taxon>Neoteleostei</taxon>
        <taxon>Acanthomorphata</taxon>
        <taxon>Eupercaria</taxon>
        <taxon>Perciformes</taxon>
        <taxon>Notothenioidei</taxon>
        <taxon>Nototheniidae</taxon>
        <taxon>Dissostichus</taxon>
    </lineage>
</organism>
<dbReference type="SMART" id="SM00192">
    <property type="entry name" value="LDLa"/>
    <property type="match status" value="1"/>
</dbReference>
<comment type="caution">
    <text evidence="7">The sequence shown here is derived from an EMBL/GenBank/DDBJ whole genome shotgun (WGS) entry which is preliminary data.</text>
</comment>
<dbReference type="InterPro" id="IPR002172">
    <property type="entry name" value="LDrepeatLR_classA_rpt"/>
</dbReference>
<evidence type="ECO:0000313" key="8">
    <source>
        <dbReference type="Proteomes" id="UP000518266"/>
    </source>
</evidence>
<keyword evidence="3" id="KW-0245">EGF-like domain</keyword>
<feature type="disulfide bond" evidence="6">
    <location>
        <begin position="128"/>
        <end position="146"/>
    </location>
</feature>
<dbReference type="OrthoDB" id="10037824at2759"/>
<evidence type="ECO:0000256" key="4">
    <source>
        <dbReference type="ARBA" id="ARBA00022852"/>
    </source>
</evidence>
<dbReference type="SUPFAM" id="SSF82895">
    <property type="entry name" value="TSP-1 type 1 repeat"/>
    <property type="match status" value="1"/>
</dbReference>
<keyword evidence="8" id="KW-1185">Reference proteome</keyword>
<dbReference type="PANTHER" id="PTHR45742">
    <property type="entry name" value="COMPLEMENT COMPONENT C6"/>
    <property type="match status" value="1"/>
</dbReference>
<dbReference type="Gene3D" id="4.10.400.10">
    <property type="entry name" value="Low-density Lipoprotein Receptor"/>
    <property type="match status" value="1"/>
</dbReference>
<dbReference type="GO" id="GO:0006956">
    <property type="term" value="P:complement activation"/>
    <property type="evidence" value="ECO:0007669"/>
    <property type="project" value="TreeGrafter"/>
</dbReference>
<dbReference type="CDD" id="cd00112">
    <property type="entry name" value="LDLa"/>
    <property type="match status" value="1"/>
</dbReference>